<gene>
    <name evidence="1" type="ORF">OPKNFCMD_4009</name>
</gene>
<evidence type="ECO:0000313" key="2">
    <source>
        <dbReference type="Proteomes" id="UP001055167"/>
    </source>
</evidence>
<evidence type="ECO:0000313" key="1">
    <source>
        <dbReference type="EMBL" id="GJD51256.1"/>
    </source>
</evidence>
<sequence length="75" mass="8104">MRVDTRRLYESSNGDVWHLVRDAGGGVFVRHAGNAASGGHVVDVSLAAFLSPDRAGPEHQELRRLIGTLIDQPAQ</sequence>
<dbReference type="RefSeq" id="WP_128560714.1">
    <property type="nucleotide sequence ID" value="NZ_BPQH01000012.1"/>
</dbReference>
<dbReference type="Proteomes" id="UP001055167">
    <property type="component" value="Unassembled WGS sequence"/>
</dbReference>
<keyword evidence="2" id="KW-1185">Reference proteome</keyword>
<name>A0ABQ4R0U3_9HYPH</name>
<comment type="caution">
    <text evidence="1">The sequence shown here is derived from an EMBL/GenBank/DDBJ whole genome shotgun (WGS) entry which is preliminary data.</text>
</comment>
<accession>A0ABQ4R0U3</accession>
<reference evidence="1" key="1">
    <citation type="journal article" date="2021" name="Front. Microbiol.">
        <title>Comprehensive Comparative Genomics and Phenotyping of Methylobacterium Species.</title>
        <authorList>
            <person name="Alessa O."/>
            <person name="Ogura Y."/>
            <person name="Fujitani Y."/>
            <person name="Takami H."/>
            <person name="Hayashi T."/>
            <person name="Sahin N."/>
            <person name="Tani A."/>
        </authorList>
    </citation>
    <scope>NUCLEOTIDE SEQUENCE</scope>
    <source>
        <strain evidence="1">KCTC 52305</strain>
    </source>
</reference>
<organism evidence="1 2">
    <name type="scientific">Methylobacterium crusticola</name>
    <dbReference type="NCBI Taxonomy" id="1697972"/>
    <lineage>
        <taxon>Bacteria</taxon>
        <taxon>Pseudomonadati</taxon>
        <taxon>Pseudomonadota</taxon>
        <taxon>Alphaproteobacteria</taxon>
        <taxon>Hyphomicrobiales</taxon>
        <taxon>Methylobacteriaceae</taxon>
        <taxon>Methylobacterium</taxon>
    </lineage>
</organism>
<dbReference type="EMBL" id="BPQH01000012">
    <property type="protein sequence ID" value="GJD51256.1"/>
    <property type="molecule type" value="Genomic_DNA"/>
</dbReference>
<proteinExistence type="predicted"/>
<protein>
    <submittedName>
        <fullName evidence="1">Uncharacterized protein</fullName>
    </submittedName>
</protein>
<reference evidence="1" key="2">
    <citation type="submission" date="2021-08" db="EMBL/GenBank/DDBJ databases">
        <authorList>
            <person name="Tani A."/>
            <person name="Ola A."/>
            <person name="Ogura Y."/>
            <person name="Katsura K."/>
            <person name="Hayashi T."/>
        </authorList>
    </citation>
    <scope>NUCLEOTIDE SEQUENCE</scope>
    <source>
        <strain evidence="1">KCTC 52305</strain>
    </source>
</reference>